<dbReference type="RefSeq" id="WP_106535491.1">
    <property type="nucleotide sequence ID" value="NZ_ML142897.1"/>
</dbReference>
<name>A0A2P8EG49_9ACTN</name>
<keyword evidence="2" id="KW-1185">Reference proteome</keyword>
<evidence type="ECO:0000313" key="1">
    <source>
        <dbReference type="EMBL" id="PSL08447.1"/>
    </source>
</evidence>
<protein>
    <submittedName>
        <fullName evidence="1">Uncharacterized protein</fullName>
    </submittedName>
</protein>
<dbReference type="EMBL" id="PYGE01000001">
    <property type="protein sequence ID" value="PSL08447.1"/>
    <property type="molecule type" value="Genomic_DNA"/>
</dbReference>
<accession>A0A2P8EG49</accession>
<proteinExistence type="predicted"/>
<dbReference type="AlphaFoldDB" id="A0A2P8EG49"/>
<organism evidence="1 2">
    <name type="scientific">Haloactinopolyspora alba</name>
    <dbReference type="NCBI Taxonomy" id="648780"/>
    <lineage>
        <taxon>Bacteria</taxon>
        <taxon>Bacillati</taxon>
        <taxon>Actinomycetota</taxon>
        <taxon>Actinomycetes</taxon>
        <taxon>Jiangellales</taxon>
        <taxon>Jiangellaceae</taxon>
        <taxon>Haloactinopolyspora</taxon>
    </lineage>
</organism>
<gene>
    <name evidence="1" type="ORF">CLV30_101419</name>
</gene>
<comment type="caution">
    <text evidence="1">The sequence shown here is derived from an EMBL/GenBank/DDBJ whole genome shotgun (WGS) entry which is preliminary data.</text>
</comment>
<reference evidence="1 2" key="1">
    <citation type="submission" date="2018-03" db="EMBL/GenBank/DDBJ databases">
        <title>Genomic Encyclopedia of Archaeal and Bacterial Type Strains, Phase II (KMG-II): from individual species to whole genera.</title>
        <authorList>
            <person name="Goeker M."/>
        </authorList>
    </citation>
    <scope>NUCLEOTIDE SEQUENCE [LARGE SCALE GENOMIC DNA]</scope>
    <source>
        <strain evidence="1 2">DSM 45211</strain>
    </source>
</reference>
<dbReference type="OrthoDB" id="5235394at2"/>
<sequence length="134" mass="14161">MSGEENSVILRRAFIAATAGDADTFKAHIDTLQHRGWDNFEYSITEALFIAVETIPAATPDSAALISQNVADRFEGSLAIARPMMEAVIRGAAGDGEIAQGVPRNVALIYSLLVVGQLAHDGHVSIDDALGIEA</sequence>
<evidence type="ECO:0000313" key="2">
    <source>
        <dbReference type="Proteomes" id="UP000243528"/>
    </source>
</evidence>
<dbReference type="Proteomes" id="UP000243528">
    <property type="component" value="Unassembled WGS sequence"/>
</dbReference>